<evidence type="ECO:0000259" key="1">
    <source>
        <dbReference type="PROSITE" id="PS50883"/>
    </source>
</evidence>
<dbReference type="SUPFAM" id="SSF141868">
    <property type="entry name" value="EAL domain-like"/>
    <property type="match status" value="1"/>
</dbReference>
<evidence type="ECO:0000313" key="3">
    <source>
        <dbReference type="EMBL" id="SFC61449.1"/>
    </source>
</evidence>
<dbReference type="GO" id="GO:0071111">
    <property type="term" value="F:cyclic-guanylate-specific phosphodiesterase activity"/>
    <property type="evidence" value="ECO:0007669"/>
    <property type="project" value="InterPro"/>
</dbReference>
<dbReference type="InterPro" id="IPR001633">
    <property type="entry name" value="EAL_dom"/>
</dbReference>
<dbReference type="AlphaFoldDB" id="A0A1I1KKY0"/>
<dbReference type="InterPro" id="IPR000160">
    <property type="entry name" value="GGDEF_dom"/>
</dbReference>
<dbReference type="InterPro" id="IPR043128">
    <property type="entry name" value="Rev_trsase/Diguanyl_cyclase"/>
</dbReference>
<feature type="domain" description="EAL" evidence="1">
    <location>
        <begin position="375"/>
        <end position="627"/>
    </location>
</feature>
<sequence>MKKSPPDNASRAIERLQRQLARERQARHDAEQVAETSTHRLYREQVKLKAISQVATHAHDVMRLRRATQEALKALLTHTAWRYCRAVYLPFDNISPPVRVSALCEGENPLTRPGDSLTASAGAWIEQAMPLDMVIEERVESEKRWPERMHRRLLCSIGIGEQHMGTLELFSYLEDNDEAFSREMVLALARELAHVYKNERDRQAIERMAWRDVLTGALNRAAFFRDLETIAIDTRPLALLYIDLAGFGEINDECGHEIADRYLFEIARRLESEPLSRSVARLGSDEFVLLLLLMDASHAVPVVQDLLANLARPMILDHQHIEPAFHAGLAVYPDDAQEGYSLFYAADIALGHAREKGNTGLRRFDAEIAEKVERRKQLGLRVRQAVARQEFEAFFQPVVSHEHHIVGAEALLRWQTADAPGPAEFVPFLEEQGLIREVGRQILYDVIHKAARWRQEQPAFQSISVNVSPVQLREEAFVSHVSSALEKSGLPAGCLILEITESLYIQAEQVVLDRLSRLRDMGVKLALDDFGTGYSALSYLQWMPLDILKIDKSFVLKLEQGCERDITIVRAIIQIARACGLSVTAEGVESAEVARVMRELGAHCLQGYHFSRPLSESAMTALLHSVTASGEFLTG</sequence>
<dbReference type="SUPFAM" id="SSF55073">
    <property type="entry name" value="Nucleotide cyclase"/>
    <property type="match status" value="1"/>
</dbReference>
<proteinExistence type="predicted"/>
<dbReference type="InterPro" id="IPR029787">
    <property type="entry name" value="Nucleotide_cyclase"/>
</dbReference>
<dbReference type="CDD" id="cd01949">
    <property type="entry name" value="GGDEF"/>
    <property type="match status" value="1"/>
</dbReference>
<dbReference type="OrthoDB" id="9813903at2"/>
<dbReference type="PANTHER" id="PTHR33121">
    <property type="entry name" value="CYCLIC DI-GMP PHOSPHODIESTERASE PDEF"/>
    <property type="match status" value="1"/>
</dbReference>
<reference evidence="4" key="1">
    <citation type="submission" date="2016-10" db="EMBL/GenBank/DDBJ databases">
        <authorList>
            <person name="Varghese N."/>
            <person name="Submissions S."/>
        </authorList>
    </citation>
    <scope>NUCLEOTIDE SEQUENCE [LARGE SCALE GENOMIC DNA]</scope>
    <source>
        <strain evidence="4">DSM 23439</strain>
    </source>
</reference>
<dbReference type="InterPro" id="IPR035919">
    <property type="entry name" value="EAL_sf"/>
</dbReference>
<dbReference type="Gene3D" id="3.30.70.270">
    <property type="match status" value="1"/>
</dbReference>
<dbReference type="Pfam" id="PF00563">
    <property type="entry name" value="EAL"/>
    <property type="match status" value="1"/>
</dbReference>
<dbReference type="RefSeq" id="WP_090133608.1">
    <property type="nucleotide sequence ID" value="NZ_FOLY01000004.1"/>
</dbReference>
<feature type="domain" description="GGDEF" evidence="2">
    <location>
        <begin position="235"/>
        <end position="366"/>
    </location>
</feature>
<evidence type="ECO:0000259" key="2">
    <source>
        <dbReference type="PROSITE" id="PS50887"/>
    </source>
</evidence>
<dbReference type="SMART" id="SM00052">
    <property type="entry name" value="EAL"/>
    <property type="match status" value="1"/>
</dbReference>
<dbReference type="PROSITE" id="PS50883">
    <property type="entry name" value="EAL"/>
    <property type="match status" value="1"/>
</dbReference>
<keyword evidence="4" id="KW-1185">Reference proteome</keyword>
<organism evidence="3 4">
    <name type="scientific">Kushneria avicenniae</name>
    <dbReference type="NCBI Taxonomy" id="402385"/>
    <lineage>
        <taxon>Bacteria</taxon>
        <taxon>Pseudomonadati</taxon>
        <taxon>Pseudomonadota</taxon>
        <taxon>Gammaproteobacteria</taxon>
        <taxon>Oceanospirillales</taxon>
        <taxon>Halomonadaceae</taxon>
        <taxon>Kushneria</taxon>
    </lineage>
</organism>
<dbReference type="PANTHER" id="PTHR33121:SF70">
    <property type="entry name" value="SIGNALING PROTEIN YKOW"/>
    <property type="match status" value="1"/>
</dbReference>
<dbReference type="Proteomes" id="UP000199046">
    <property type="component" value="Unassembled WGS sequence"/>
</dbReference>
<dbReference type="SMART" id="SM00267">
    <property type="entry name" value="GGDEF"/>
    <property type="match status" value="1"/>
</dbReference>
<dbReference type="InterPro" id="IPR050706">
    <property type="entry name" value="Cyclic-di-GMP_PDE-like"/>
</dbReference>
<protein>
    <submittedName>
        <fullName evidence="3">Diguanylate cyclase (GGDEF) domain-containing protein</fullName>
    </submittedName>
</protein>
<dbReference type="CDD" id="cd01948">
    <property type="entry name" value="EAL"/>
    <property type="match status" value="1"/>
</dbReference>
<dbReference type="PROSITE" id="PS50887">
    <property type="entry name" value="GGDEF"/>
    <property type="match status" value="1"/>
</dbReference>
<dbReference type="Gene3D" id="3.20.20.450">
    <property type="entry name" value="EAL domain"/>
    <property type="match status" value="1"/>
</dbReference>
<evidence type="ECO:0000313" key="4">
    <source>
        <dbReference type="Proteomes" id="UP000199046"/>
    </source>
</evidence>
<dbReference type="NCBIfam" id="TIGR00254">
    <property type="entry name" value="GGDEF"/>
    <property type="match status" value="1"/>
</dbReference>
<name>A0A1I1KKY0_9GAMM</name>
<dbReference type="EMBL" id="FOLY01000004">
    <property type="protein sequence ID" value="SFC61449.1"/>
    <property type="molecule type" value="Genomic_DNA"/>
</dbReference>
<gene>
    <name evidence="3" type="ORF">SAMN05421848_2048</name>
</gene>
<dbReference type="Pfam" id="PF00990">
    <property type="entry name" value="GGDEF"/>
    <property type="match status" value="1"/>
</dbReference>
<dbReference type="STRING" id="402385.SAMN05421848_2048"/>
<accession>A0A1I1KKY0</accession>